<proteinExistence type="predicted"/>
<organism evidence="1">
    <name type="scientific">Fervidicoccus fontis</name>
    <dbReference type="NCBI Taxonomy" id="683846"/>
    <lineage>
        <taxon>Archaea</taxon>
        <taxon>Thermoproteota</taxon>
        <taxon>Thermoprotei</taxon>
        <taxon>Fervidicoccales</taxon>
        <taxon>Fervidicoccaceae</taxon>
        <taxon>Fervidicoccus</taxon>
    </lineage>
</organism>
<name>A0A7J3SK04_9CREN</name>
<sequence>MGVNQPQQPPQATEKDRWIQRMLRSARTYHKLCPYFDKKTQQCFIKLGEECDRDGKYDTCPVFIDFLSQKYAEYASKGRTLPTDFLDISR</sequence>
<gene>
    <name evidence="1" type="ORF">ENW83_01795</name>
</gene>
<comment type="caution">
    <text evidence="1">The sequence shown here is derived from an EMBL/GenBank/DDBJ whole genome shotgun (WGS) entry which is preliminary data.</text>
</comment>
<protein>
    <submittedName>
        <fullName evidence="1">Uncharacterized protein</fullName>
    </submittedName>
</protein>
<dbReference type="AlphaFoldDB" id="A0A7J3SK04"/>
<evidence type="ECO:0000313" key="1">
    <source>
        <dbReference type="EMBL" id="HGZ59926.1"/>
    </source>
</evidence>
<reference evidence="1" key="1">
    <citation type="journal article" date="2020" name="mSystems">
        <title>Genome- and Community-Level Interaction Insights into Carbon Utilization and Element Cycling Functions of Hydrothermarchaeota in Hydrothermal Sediment.</title>
        <authorList>
            <person name="Zhou Z."/>
            <person name="Liu Y."/>
            <person name="Xu W."/>
            <person name="Pan J."/>
            <person name="Luo Z.H."/>
            <person name="Li M."/>
        </authorList>
    </citation>
    <scope>NUCLEOTIDE SEQUENCE [LARGE SCALE GENOMIC DNA]</scope>
    <source>
        <strain evidence="1">SpSt-885</strain>
    </source>
</reference>
<accession>A0A7J3SK04</accession>
<dbReference type="EMBL" id="DTLS01000049">
    <property type="protein sequence ID" value="HGZ59926.1"/>
    <property type="molecule type" value="Genomic_DNA"/>
</dbReference>